<organism evidence="8 9">
    <name type="scientific">Aminobacter carboxidus</name>
    <dbReference type="NCBI Taxonomy" id="376165"/>
    <lineage>
        <taxon>Bacteria</taxon>
        <taxon>Pseudomonadati</taxon>
        <taxon>Pseudomonadota</taxon>
        <taxon>Alphaproteobacteria</taxon>
        <taxon>Hyphomicrobiales</taxon>
        <taxon>Phyllobacteriaceae</taxon>
        <taxon>Aminobacter</taxon>
    </lineage>
</organism>
<dbReference type="InterPro" id="IPR016032">
    <property type="entry name" value="Sig_transdc_resp-reg_C-effctor"/>
</dbReference>
<dbReference type="SMART" id="SM00862">
    <property type="entry name" value="Trans_reg_C"/>
    <property type="match status" value="1"/>
</dbReference>
<protein>
    <submittedName>
        <fullName evidence="8">Response regulator transcription factor</fullName>
    </submittedName>
</protein>
<evidence type="ECO:0000313" key="8">
    <source>
        <dbReference type="EMBL" id="MBE1208140.1"/>
    </source>
</evidence>
<dbReference type="InterPro" id="IPR036388">
    <property type="entry name" value="WH-like_DNA-bd_sf"/>
</dbReference>
<dbReference type="PANTHER" id="PTHR48111:SF22">
    <property type="entry name" value="REGULATOR OF RPOS"/>
    <property type="match status" value="1"/>
</dbReference>
<evidence type="ECO:0000259" key="7">
    <source>
        <dbReference type="PROSITE" id="PS51755"/>
    </source>
</evidence>
<evidence type="ECO:0000256" key="3">
    <source>
        <dbReference type="ARBA" id="ARBA00023015"/>
    </source>
</evidence>
<feature type="DNA-binding region" description="OmpR/PhoB-type" evidence="6">
    <location>
        <begin position="38"/>
        <end position="137"/>
    </location>
</feature>
<name>A0ABR9GX00_9HYPH</name>
<accession>A0ABR9GX00</accession>
<dbReference type="Proteomes" id="UP000598227">
    <property type="component" value="Unassembled WGS sequence"/>
</dbReference>
<proteinExistence type="predicted"/>
<dbReference type="Pfam" id="PF00486">
    <property type="entry name" value="Trans_reg_C"/>
    <property type="match status" value="1"/>
</dbReference>
<evidence type="ECO:0000256" key="4">
    <source>
        <dbReference type="ARBA" id="ARBA00023125"/>
    </source>
</evidence>
<evidence type="ECO:0000256" key="5">
    <source>
        <dbReference type="ARBA" id="ARBA00023163"/>
    </source>
</evidence>
<keyword evidence="2" id="KW-0902">Two-component regulatory system</keyword>
<keyword evidence="1" id="KW-0597">Phosphoprotein</keyword>
<dbReference type="InterPro" id="IPR039420">
    <property type="entry name" value="WalR-like"/>
</dbReference>
<evidence type="ECO:0000313" key="9">
    <source>
        <dbReference type="Proteomes" id="UP000598227"/>
    </source>
</evidence>
<reference evidence="8 9" key="1">
    <citation type="submission" date="2020-09" db="EMBL/GenBank/DDBJ databases">
        <title>Draft Genome Sequence of Aminobacter carboxidus type strain DSM 1086, a soil Gram-negative carboxydobacterium.</title>
        <authorList>
            <person name="Turrini P."/>
            <person name="Tescari M."/>
            <person name="Artuso I."/>
            <person name="Lugli G.A."/>
            <person name="Frangipani E."/>
            <person name="Ventura M."/>
            <person name="Visca P."/>
        </authorList>
    </citation>
    <scope>NUCLEOTIDE SEQUENCE [LARGE SCALE GENOMIC DNA]</scope>
    <source>
        <strain evidence="8 9">DSM 1086</strain>
    </source>
</reference>
<keyword evidence="3" id="KW-0805">Transcription regulation</keyword>
<evidence type="ECO:0000256" key="6">
    <source>
        <dbReference type="PROSITE-ProRule" id="PRU01091"/>
    </source>
</evidence>
<feature type="domain" description="OmpR/PhoB-type" evidence="7">
    <location>
        <begin position="38"/>
        <end position="137"/>
    </location>
</feature>
<gene>
    <name evidence="8" type="ORF">IHE39_27995</name>
</gene>
<dbReference type="SUPFAM" id="SSF46894">
    <property type="entry name" value="C-terminal effector domain of the bipartite response regulators"/>
    <property type="match status" value="1"/>
</dbReference>
<evidence type="ECO:0000256" key="2">
    <source>
        <dbReference type="ARBA" id="ARBA00023012"/>
    </source>
</evidence>
<dbReference type="CDD" id="cd00383">
    <property type="entry name" value="trans_reg_C"/>
    <property type="match status" value="1"/>
</dbReference>
<dbReference type="PANTHER" id="PTHR48111">
    <property type="entry name" value="REGULATOR OF RPOS"/>
    <property type="match status" value="1"/>
</dbReference>
<dbReference type="Gene3D" id="1.10.10.10">
    <property type="entry name" value="Winged helix-like DNA-binding domain superfamily/Winged helix DNA-binding domain"/>
    <property type="match status" value="1"/>
</dbReference>
<keyword evidence="5" id="KW-0804">Transcription</keyword>
<evidence type="ECO:0000256" key="1">
    <source>
        <dbReference type="ARBA" id="ARBA00022553"/>
    </source>
</evidence>
<keyword evidence="4 6" id="KW-0238">DNA-binding</keyword>
<dbReference type="InterPro" id="IPR001867">
    <property type="entry name" value="OmpR/PhoB-type_DNA-bd"/>
</dbReference>
<sequence length="152" mass="17326">MSLILRCGADDVQPAPIDRNEFMARLKMLARRGVYNDHLIIQMPGCVLDAETGNVEGGGKKQHLTTTEARVMMALAREPERALSKDELMDRLYGGEDEPERKIIDVLICKLRRKLVEMNGGLDVVETVWGRGYRFVPKGFEPRYRKNVRAPR</sequence>
<dbReference type="EMBL" id="JACZEP010000017">
    <property type="protein sequence ID" value="MBE1208140.1"/>
    <property type="molecule type" value="Genomic_DNA"/>
</dbReference>
<keyword evidence="9" id="KW-1185">Reference proteome</keyword>
<dbReference type="PROSITE" id="PS51755">
    <property type="entry name" value="OMPR_PHOB"/>
    <property type="match status" value="1"/>
</dbReference>
<comment type="caution">
    <text evidence="8">The sequence shown here is derived from an EMBL/GenBank/DDBJ whole genome shotgun (WGS) entry which is preliminary data.</text>
</comment>